<name>A0A6F9DM13_9ASCI</name>
<dbReference type="InterPro" id="IPR016024">
    <property type="entry name" value="ARM-type_fold"/>
</dbReference>
<reference evidence="5" key="1">
    <citation type="submission" date="2020-04" db="EMBL/GenBank/DDBJ databases">
        <authorList>
            <person name="Neveu A P."/>
        </authorList>
    </citation>
    <scope>NUCLEOTIDE SEQUENCE</scope>
    <source>
        <tissue evidence="5">Whole embryo</tissue>
    </source>
</reference>
<dbReference type="GO" id="GO:0006897">
    <property type="term" value="P:endocytosis"/>
    <property type="evidence" value="ECO:0007669"/>
    <property type="project" value="TreeGrafter"/>
</dbReference>
<feature type="region of interest" description="Disordered" evidence="3">
    <location>
        <begin position="108"/>
        <end position="156"/>
    </location>
</feature>
<dbReference type="PANTHER" id="PTHR13357:SF1">
    <property type="entry name" value="NCK-INTERACTING PROTEIN WITH SH3 DOMAIN"/>
    <property type="match status" value="1"/>
</dbReference>
<evidence type="ECO:0000259" key="4">
    <source>
        <dbReference type="PROSITE" id="PS50002"/>
    </source>
</evidence>
<dbReference type="InterPro" id="IPR030125">
    <property type="entry name" value="SPIN90/Ldb17"/>
</dbReference>
<dbReference type="Pfam" id="PF09431">
    <property type="entry name" value="SPIN90_LRD"/>
    <property type="match status" value="1"/>
</dbReference>
<dbReference type="Gene3D" id="2.30.30.40">
    <property type="entry name" value="SH3 Domains"/>
    <property type="match status" value="1"/>
</dbReference>
<dbReference type="SUPFAM" id="SSF50044">
    <property type="entry name" value="SH3-domain"/>
    <property type="match status" value="1"/>
</dbReference>
<proteinExistence type="evidence at transcript level"/>
<evidence type="ECO:0000256" key="1">
    <source>
        <dbReference type="ARBA" id="ARBA00022443"/>
    </source>
</evidence>
<evidence type="ECO:0000313" key="5">
    <source>
        <dbReference type="EMBL" id="CAB3264231.1"/>
    </source>
</evidence>
<dbReference type="AlphaFoldDB" id="A0A6F9DM13"/>
<dbReference type="InterPro" id="IPR036028">
    <property type="entry name" value="SH3-like_dom_sf"/>
</dbReference>
<protein>
    <submittedName>
        <fullName evidence="5">NCK-interacting protein with SH3 domain-like</fullName>
    </submittedName>
</protein>
<accession>A0A6F9DM13</accession>
<feature type="domain" description="SH3" evidence="4">
    <location>
        <begin position="1"/>
        <end position="59"/>
    </location>
</feature>
<dbReference type="Pfam" id="PF00018">
    <property type="entry name" value="SH3_1"/>
    <property type="match status" value="1"/>
</dbReference>
<dbReference type="InterPro" id="IPR018556">
    <property type="entry name" value="SPIN90/Ldb17_LRD"/>
</dbReference>
<dbReference type="EMBL" id="LR788369">
    <property type="protein sequence ID" value="CAB3264231.1"/>
    <property type="molecule type" value="mRNA"/>
</dbReference>
<sequence>MYKALHTYESSGGNTHTLSFRQGDILFVLEETNSSWWLASSEEGKVGYIPNTYVTRHIKKNSEHAVLLSVERAITAVKATSKGGQLTAEEKSLLGKLIKHKENVIASAHGDKKDYSKRKAPPPPSATSHSKAEAPPPPVRSSVRRNSTMESAGESPIEDVSLQRFNIIEDKPGTHNLNAVEDVPLSIGSDLMELTQIHTNLSLTKSREFLESCMSSIGNSIPSLSKAMSRIIQTFPKQEQSNDPDMESLGLAFANLAEIKDDAQQRNWAINDDELKISNILNDILQFLTECSKEVCMKVVSSNQYAAIMTLATYYQMETRPSIRITLLQIIGVLCAISPKFVSMFLSTVLPVELVCELNNYLHDIERSCYTALVLSMLFSTGEPIPVSYYDTIGVTFLNSILKSVEEGTEGDTDDRLSDILVRLLLSINLHFPIPLENLIMQSIKNTTCTTLSEKIMFLCNRGEDPVKVNEEEDWINTSAPPHSVLKFLQDIFSLKETASSFLYTNDLLVLIDIITRNIADISAGSKLRTEHLDLLLSIVKNSSYSETKHRCAEIMSILNRIKDEDINETAFRTVAEFDKKIVHNILHELSLITM</sequence>
<dbReference type="GO" id="GO:0071933">
    <property type="term" value="F:Arp2/3 complex binding"/>
    <property type="evidence" value="ECO:0007669"/>
    <property type="project" value="TreeGrafter"/>
</dbReference>
<keyword evidence="1 2" id="KW-0728">SH3 domain</keyword>
<dbReference type="SUPFAM" id="SSF48371">
    <property type="entry name" value="ARM repeat"/>
    <property type="match status" value="1"/>
</dbReference>
<organism evidence="5">
    <name type="scientific">Phallusia mammillata</name>
    <dbReference type="NCBI Taxonomy" id="59560"/>
    <lineage>
        <taxon>Eukaryota</taxon>
        <taxon>Metazoa</taxon>
        <taxon>Chordata</taxon>
        <taxon>Tunicata</taxon>
        <taxon>Ascidiacea</taxon>
        <taxon>Phlebobranchia</taxon>
        <taxon>Ascidiidae</taxon>
        <taxon>Phallusia</taxon>
    </lineage>
</organism>
<dbReference type="PANTHER" id="PTHR13357">
    <property type="entry name" value="SH3 ADAPTER PROTEIN SPIN90 NCK INTERACTING PROTEIN WITH SH3 DOMAIN"/>
    <property type="match status" value="1"/>
</dbReference>
<dbReference type="PROSITE" id="PS50002">
    <property type="entry name" value="SH3"/>
    <property type="match status" value="1"/>
</dbReference>
<dbReference type="SMART" id="SM00326">
    <property type="entry name" value="SH3"/>
    <property type="match status" value="1"/>
</dbReference>
<evidence type="ECO:0000256" key="2">
    <source>
        <dbReference type="PROSITE-ProRule" id="PRU00192"/>
    </source>
</evidence>
<dbReference type="InterPro" id="IPR001452">
    <property type="entry name" value="SH3_domain"/>
</dbReference>
<evidence type="ECO:0000256" key="3">
    <source>
        <dbReference type="SAM" id="MobiDB-lite"/>
    </source>
</evidence>
<gene>
    <name evidence="5" type="primary">Nckipsd</name>
</gene>